<dbReference type="OMA" id="ICADQAN"/>
<dbReference type="SUPFAM" id="SSF50814">
    <property type="entry name" value="Lipocalins"/>
    <property type="match status" value="1"/>
</dbReference>
<proteinExistence type="predicted"/>
<dbReference type="Gene3D" id="2.40.128.20">
    <property type="match status" value="1"/>
</dbReference>
<dbReference type="PANTHER" id="PTHR33970">
    <property type="entry name" value="VIOLAXANTHIN DE-EPOXIDASE, CHLOROPLASTIC-RELATED"/>
    <property type="match status" value="1"/>
</dbReference>
<evidence type="ECO:0000313" key="3">
    <source>
        <dbReference type="Proteomes" id="UP000824469"/>
    </source>
</evidence>
<keyword evidence="3" id="KW-1185">Reference proteome</keyword>
<dbReference type="InterPro" id="IPR010788">
    <property type="entry name" value="VDE_dom"/>
</dbReference>
<dbReference type="AlphaFoldDB" id="A0AA38GE16"/>
<accession>A0AA38GE16</accession>
<dbReference type="Proteomes" id="UP000824469">
    <property type="component" value="Unassembled WGS sequence"/>
</dbReference>
<feature type="non-terminal residue" evidence="2">
    <location>
        <position position="443"/>
    </location>
</feature>
<dbReference type="GO" id="GO:0009507">
    <property type="term" value="C:chloroplast"/>
    <property type="evidence" value="ECO:0007669"/>
    <property type="project" value="TreeGrafter"/>
</dbReference>
<gene>
    <name evidence="2" type="ORF">KI387_016045</name>
</gene>
<reference evidence="2 3" key="1">
    <citation type="journal article" date="2021" name="Nat. Plants">
        <title>The Taxus genome provides insights into paclitaxel biosynthesis.</title>
        <authorList>
            <person name="Xiong X."/>
            <person name="Gou J."/>
            <person name="Liao Q."/>
            <person name="Li Y."/>
            <person name="Zhou Q."/>
            <person name="Bi G."/>
            <person name="Li C."/>
            <person name="Du R."/>
            <person name="Wang X."/>
            <person name="Sun T."/>
            <person name="Guo L."/>
            <person name="Liang H."/>
            <person name="Lu P."/>
            <person name="Wu Y."/>
            <person name="Zhang Z."/>
            <person name="Ro D.K."/>
            <person name="Shang Y."/>
            <person name="Huang S."/>
            <person name="Yan J."/>
        </authorList>
    </citation>
    <scope>NUCLEOTIDE SEQUENCE [LARGE SCALE GENOMIC DNA]</scope>
    <source>
        <strain evidence="2">Ta-2019</strain>
    </source>
</reference>
<protein>
    <recommendedName>
        <fullName evidence="1">VDE lipocalin domain-containing protein</fullName>
    </recommendedName>
</protein>
<dbReference type="InterPro" id="IPR044682">
    <property type="entry name" value="VDE"/>
</dbReference>
<feature type="domain" description="VDE lipocalin" evidence="1">
    <location>
        <begin position="169"/>
        <end position="407"/>
    </location>
</feature>
<dbReference type="EMBL" id="JAHRHJ020000003">
    <property type="protein sequence ID" value="KAH9321406.1"/>
    <property type="molecule type" value="Genomic_DNA"/>
</dbReference>
<dbReference type="GO" id="GO:0010028">
    <property type="term" value="P:xanthophyll cycle"/>
    <property type="evidence" value="ECO:0007669"/>
    <property type="project" value="InterPro"/>
</dbReference>
<evidence type="ECO:0000313" key="2">
    <source>
        <dbReference type="EMBL" id="KAH9321406.1"/>
    </source>
</evidence>
<sequence>DSIISMALPPSSICRFYQNKYIFKSSNDSSQAGNKRCRSTVFCCWTWDRDRLCPKHQFRNFAVCGKDKFECKHKFFDPVITGYKRKVLVFGPQKTTIYSQIDICADQANININRWNRQIWKGIKNTKVWLSEASFKYSPKITMATLFLLWILLFGLPAYAADNGLEIYACLLKGCREELARCIADPACAANVACIEICNNRSNETECQIRCGDLFQNSVVEKFNQCALSRKKCVPQQKGEGTSPVPDPSALVQKFNIADFSGRWYISGGLNPLFDTYDCQVHEFYPTSKNLIGKLSWRISTPDGGFFTRHDIQRFVQDFSQPGVLYNHDNEYLHYQDDWYILSSNIENKPDDYIFIYYRGRNDAWEGYGGAIVYTRTPTFPSTILPKLEDAAGRVGLDFKKFKRTDNTCGPKLPPVARIEKKVKEGTQAIAKEVEQLEKGVEK</sequence>
<dbReference type="PANTHER" id="PTHR33970:SF1">
    <property type="entry name" value="VIOLAXANTHIN DE-EPOXIDASE, CHLOROPLASTIC"/>
    <property type="match status" value="1"/>
</dbReference>
<comment type="caution">
    <text evidence="2">The sequence shown here is derived from an EMBL/GenBank/DDBJ whole genome shotgun (WGS) entry which is preliminary data.</text>
</comment>
<dbReference type="InterPro" id="IPR012674">
    <property type="entry name" value="Calycin"/>
</dbReference>
<dbReference type="GO" id="GO:0046422">
    <property type="term" value="F:violaxanthin de-epoxidase activity"/>
    <property type="evidence" value="ECO:0007669"/>
    <property type="project" value="InterPro"/>
</dbReference>
<organism evidence="2 3">
    <name type="scientific">Taxus chinensis</name>
    <name type="common">Chinese yew</name>
    <name type="synonym">Taxus wallichiana var. chinensis</name>
    <dbReference type="NCBI Taxonomy" id="29808"/>
    <lineage>
        <taxon>Eukaryota</taxon>
        <taxon>Viridiplantae</taxon>
        <taxon>Streptophyta</taxon>
        <taxon>Embryophyta</taxon>
        <taxon>Tracheophyta</taxon>
        <taxon>Spermatophyta</taxon>
        <taxon>Pinopsida</taxon>
        <taxon>Pinidae</taxon>
        <taxon>Conifers II</taxon>
        <taxon>Cupressales</taxon>
        <taxon>Taxaceae</taxon>
        <taxon>Taxus</taxon>
    </lineage>
</organism>
<feature type="non-terminal residue" evidence="2">
    <location>
        <position position="1"/>
    </location>
</feature>
<name>A0AA38GE16_TAXCH</name>
<dbReference type="Pfam" id="PF07137">
    <property type="entry name" value="VDE"/>
    <property type="match status" value="1"/>
</dbReference>
<dbReference type="GO" id="GO:0015994">
    <property type="term" value="P:chlorophyll metabolic process"/>
    <property type="evidence" value="ECO:0007669"/>
    <property type="project" value="TreeGrafter"/>
</dbReference>
<evidence type="ECO:0000259" key="1">
    <source>
        <dbReference type="Pfam" id="PF07137"/>
    </source>
</evidence>